<dbReference type="InterPro" id="IPR011071">
    <property type="entry name" value="Lyase_8-like_C"/>
</dbReference>
<dbReference type="AlphaFoldDB" id="A0AA96LTB1"/>
<evidence type="ECO:0000313" key="10">
    <source>
        <dbReference type="Proteomes" id="UP001304650"/>
    </source>
</evidence>
<dbReference type="SUPFAM" id="SSF74650">
    <property type="entry name" value="Galactose mutarotase-like"/>
    <property type="match status" value="1"/>
</dbReference>
<proteinExistence type="inferred from homology"/>
<gene>
    <name evidence="9" type="ORF">MJB10_06170</name>
</gene>
<dbReference type="EMBL" id="CP130319">
    <property type="protein sequence ID" value="WNR45684.1"/>
    <property type="molecule type" value="Genomic_DNA"/>
</dbReference>
<name>A0AA96LTB1_9BACL</name>
<evidence type="ECO:0000259" key="8">
    <source>
        <dbReference type="Pfam" id="PF08124"/>
    </source>
</evidence>
<evidence type="ECO:0000256" key="2">
    <source>
        <dbReference type="ARBA" id="ARBA00022729"/>
    </source>
</evidence>
<dbReference type="GO" id="GO:0005975">
    <property type="term" value="P:carbohydrate metabolic process"/>
    <property type="evidence" value="ECO:0007669"/>
    <property type="project" value="InterPro"/>
</dbReference>
<evidence type="ECO:0000313" key="9">
    <source>
        <dbReference type="EMBL" id="WNR45684.1"/>
    </source>
</evidence>
<dbReference type="InterPro" id="IPR011013">
    <property type="entry name" value="Gal_mutarotase_sf_dom"/>
</dbReference>
<dbReference type="GO" id="GO:0005576">
    <property type="term" value="C:extracellular region"/>
    <property type="evidence" value="ECO:0007669"/>
    <property type="project" value="InterPro"/>
</dbReference>
<dbReference type="InterPro" id="IPR003159">
    <property type="entry name" value="Lyase_8_central_dom"/>
</dbReference>
<feature type="active site" evidence="4">
    <location>
        <position position="341"/>
    </location>
</feature>
<protein>
    <submittedName>
        <fullName evidence="9">Polysaccharide lyase family 8 super-sandwich domain-containing protein</fullName>
    </submittedName>
</protein>
<evidence type="ECO:0000259" key="6">
    <source>
        <dbReference type="Pfam" id="PF02278"/>
    </source>
</evidence>
<dbReference type="GO" id="GO:0030246">
    <property type="term" value="F:carbohydrate binding"/>
    <property type="evidence" value="ECO:0007669"/>
    <property type="project" value="InterPro"/>
</dbReference>
<dbReference type="RefSeq" id="WP_314802636.1">
    <property type="nucleotide sequence ID" value="NZ_CP130319.1"/>
</dbReference>
<dbReference type="CDD" id="cd01083">
    <property type="entry name" value="GAG_Lyase"/>
    <property type="match status" value="1"/>
</dbReference>
<dbReference type="Gene3D" id="2.60.120.260">
    <property type="entry name" value="Galactose-binding domain-like"/>
    <property type="match status" value="1"/>
</dbReference>
<organism evidence="9 10">
    <name type="scientific">Paenibacillus roseopurpureus</name>
    <dbReference type="NCBI Taxonomy" id="2918901"/>
    <lineage>
        <taxon>Bacteria</taxon>
        <taxon>Bacillati</taxon>
        <taxon>Bacillota</taxon>
        <taxon>Bacilli</taxon>
        <taxon>Bacillales</taxon>
        <taxon>Paenibacillaceae</taxon>
        <taxon>Paenibacillus</taxon>
    </lineage>
</organism>
<dbReference type="Pfam" id="PF02884">
    <property type="entry name" value="Lyase_8_C"/>
    <property type="match status" value="1"/>
</dbReference>
<keyword evidence="10" id="KW-1185">Reference proteome</keyword>
<accession>A0AA96LTB1</accession>
<evidence type="ECO:0000256" key="1">
    <source>
        <dbReference type="ARBA" id="ARBA00006699"/>
    </source>
</evidence>
<dbReference type="PANTHER" id="PTHR38481:SF1">
    <property type="entry name" value="HYALURONATE LYASE"/>
    <property type="match status" value="1"/>
</dbReference>
<feature type="domain" description="Polysaccharide lyase family 8 central" evidence="6">
    <location>
        <begin position="424"/>
        <end position="681"/>
    </location>
</feature>
<evidence type="ECO:0000259" key="7">
    <source>
        <dbReference type="Pfam" id="PF02884"/>
    </source>
</evidence>
<dbReference type="SUPFAM" id="SSF48230">
    <property type="entry name" value="Chondroitin AC/alginate lyase"/>
    <property type="match status" value="1"/>
</dbReference>
<evidence type="ECO:0000256" key="4">
    <source>
        <dbReference type="PIRSR" id="PIRSR638970-1"/>
    </source>
</evidence>
<dbReference type="InterPro" id="IPR008929">
    <property type="entry name" value="Chondroitin_lyas"/>
</dbReference>
<dbReference type="InterPro" id="IPR014718">
    <property type="entry name" value="GH-type_carb-bd"/>
</dbReference>
<comment type="similarity">
    <text evidence="1">Belongs to the polysaccharide lyase 8 family.</text>
</comment>
<feature type="chain" id="PRO_5041634814" evidence="5">
    <location>
        <begin position="28"/>
        <end position="944"/>
    </location>
</feature>
<dbReference type="PANTHER" id="PTHR38481">
    <property type="entry name" value="HYALURONATE LYASE"/>
    <property type="match status" value="1"/>
</dbReference>
<dbReference type="Proteomes" id="UP001304650">
    <property type="component" value="Chromosome"/>
</dbReference>
<dbReference type="KEGG" id="proo:MJB10_06170"/>
<dbReference type="Pfam" id="PF02278">
    <property type="entry name" value="Lyase_8"/>
    <property type="match status" value="1"/>
</dbReference>
<feature type="domain" description="Polysaccharide lyase 8 N-terminal alpha-helical" evidence="8">
    <location>
        <begin position="38"/>
        <end position="381"/>
    </location>
</feature>
<dbReference type="InterPro" id="IPR012970">
    <property type="entry name" value="Lyase_8_alpha_N"/>
</dbReference>
<evidence type="ECO:0000256" key="5">
    <source>
        <dbReference type="SAM" id="SignalP"/>
    </source>
</evidence>
<dbReference type="SUPFAM" id="SSF49863">
    <property type="entry name" value="Hyaluronate lyase-like, C-terminal domain"/>
    <property type="match status" value="1"/>
</dbReference>
<reference evidence="9" key="1">
    <citation type="submission" date="2022-02" db="EMBL/GenBank/DDBJ databases">
        <title>Paenibacillus sp. MBLB1832 Whole Genome Shotgun Sequencing.</title>
        <authorList>
            <person name="Hwang C.Y."/>
            <person name="Cho E.-S."/>
            <person name="Seo M.-J."/>
        </authorList>
    </citation>
    <scope>NUCLEOTIDE SEQUENCE</scope>
    <source>
        <strain evidence="9">MBLB1832</strain>
    </source>
</reference>
<dbReference type="Pfam" id="PF08124">
    <property type="entry name" value="Lyase_8_N"/>
    <property type="match status" value="1"/>
</dbReference>
<dbReference type="InterPro" id="IPR004103">
    <property type="entry name" value="Lyase_8_C"/>
</dbReference>
<keyword evidence="3 9" id="KW-0456">Lyase</keyword>
<feature type="active site" evidence="4">
    <location>
        <position position="271"/>
    </location>
</feature>
<feature type="signal peptide" evidence="5">
    <location>
        <begin position="1"/>
        <end position="27"/>
    </location>
</feature>
<dbReference type="Gene3D" id="1.50.10.100">
    <property type="entry name" value="Chondroitin AC/alginate lyase"/>
    <property type="match status" value="1"/>
</dbReference>
<feature type="active site" evidence="4">
    <location>
        <position position="280"/>
    </location>
</feature>
<dbReference type="Gene3D" id="2.60.220.10">
    <property type="entry name" value="Polysaccharide lyase family 8-like, C-terminal"/>
    <property type="match status" value="1"/>
</dbReference>
<evidence type="ECO:0000256" key="3">
    <source>
        <dbReference type="ARBA" id="ARBA00023239"/>
    </source>
</evidence>
<feature type="domain" description="Polysaccharide lyase family 8 C-terminal" evidence="7">
    <location>
        <begin position="696"/>
        <end position="760"/>
    </location>
</feature>
<dbReference type="InterPro" id="IPR038970">
    <property type="entry name" value="Lyase_8"/>
</dbReference>
<dbReference type="Gene3D" id="2.70.98.10">
    <property type="match status" value="1"/>
</dbReference>
<sequence length="944" mass="102347">MKKGMLLMFTMMIVTSLLGIHITPVQAADQYDTIRDKWKVMLTGGTGISITDTDIAAKITAITNQASTWQSSIVRTSTRYQVWNDLGYRYDTANITKHYQRIRDMALAYSTTGSSLYGNASLKTDILDALETVYTQKYNETFVKSGASGWYDLEIGAQLPFLDTLSLMYSDLATAYPDRLTKYLSALEYFASYDDGTGTLVSDPGKYGNGGYISTAANLAWKCEVEAKRGIITKDSAAIQEGVSKISGIYDYIDGTGADDGFFTDGSFIQHHYFAYNGGYGNAMLSTAATMFYLFNGTAWDVMNSVNTVYDADYVHVFEWVLNGYKPFIYKGDMMPMVMGRDISRYSNDNHYRGHNVISNVVRLVQSAPTAYNADFKSLIKYWIQQDTYSSFYQDAGTSVWTITNAKSIVSSAASLIASEFYSQFANMDKAVAFRSNFALGISMFSNRTKPFESINGENKKGWHLSDGMTYLYNADLGQFSGDYWPTIDSYRLPGTTVEQASEPAGNQGSKSWVGGASLQGTYGVSGMQLKPSGQTLNANKSWFVFDDEIVALGSGITSTDGKTIETIVENRKLNSSGNNALTVGGTAKSTTLGWNESMSNVTWVHLAGSVSGSDIGYYFPGGTSLNGLREQRSGLWNDINTNSAFQTSGTRTNNFLTLWMDHGVDAASKNSYSYVLLPGMTSSQVSSYANNPAITILENSTDAAAVKETALGLTGITFWNDINKTVGGITSNKKAAVMMKETSSDLEISVSDPTNANTSAIQLELAQSAASVLTADPRITVTQLSPTIKLAVNVSGGLGRSFSVKFSKGTSATTTIVDDSNASITYSGSWTHTSDANFYNATKSVTGTTTVAGTGKATYTFTGTTVRVYAKKLAGGGMVDVKVDGVSRGTFDTYSSTDVYKAKVFELTGLTSGSHTIELSMNASHNSSATAYYFGFDYFEYVN</sequence>
<dbReference type="GO" id="GO:0016837">
    <property type="term" value="F:carbon-oxygen lyase activity, acting on polysaccharides"/>
    <property type="evidence" value="ECO:0007669"/>
    <property type="project" value="UniProtKB-ARBA"/>
</dbReference>
<keyword evidence="2 5" id="KW-0732">Signal</keyword>